<dbReference type="InterPro" id="IPR018503">
    <property type="entry name" value="Tetraspanin_CS"/>
</dbReference>
<keyword evidence="6" id="KW-1015">Disulfide bond</keyword>
<dbReference type="PROSITE" id="PS00421">
    <property type="entry name" value="TM4_1"/>
    <property type="match status" value="1"/>
</dbReference>
<evidence type="ECO:0000313" key="8">
    <source>
        <dbReference type="EMBL" id="KAF2899182.1"/>
    </source>
</evidence>
<evidence type="ECO:0000256" key="5">
    <source>
        <dbReference type="ARBA" id="ARBA00023136"/>
    </source>
</evidence>
<evidence type="ECO:0000256" key="2">
    <source>
        <dbReference type="ARBA" id="ARBA00006840"/>
    </source>
</evidence>
<comment type="caution">
    <text evidence="8">The sequence shown here is derived from an EMBL/GenBank/DDBJ whole genome shotgun (WGS) entry which is preliminary data.</text>
</comment>
<reference evidence="8" key="1">
    <citation type="submission" date="2019-08" db="EMBL/GenBank/DDBJ databases">
        <title>The genome of the North American firefly Photinus pyralis.</title>
        <authorList>
            <consortium name="Photinus pyralis genome working group"/>
            <person name="Fallon T.R."/>
            <person name="Sander Lower S.E."/>
            <person name="Weng J.-K."/>
        </authorList>
    </citation>
    <scope>NUCLEOTIDE SEQUENCE</scope>
    <source>
        <strain evidence="8">TRF0915ILg1</strain>
        <tissue evidence="8">Whole body</tissue>
    </source>
</reference>
<dbReference type="PANTHER" id="PTHR19282">
    <property type="entry name" value="TETRASPANIN"/>
    <property type="match status" value="1"/>
</dbReference>
<proteinExistence type="inferred from homology"/>
<dbReference type="PIRSF" id="PIRSF002419">
    <property type="entry name" value="Tetraspanin"/>
    <property type="match status" value="1"/>
</dbReference>
<dbReference type="Gene3D" id="1.10.1450.10">
    <property type="entry name" value="Tetraspanin"/>
    <property type="match status" value="1"/>
</dbReference>
<accession>A0A8K0DA36</accession>
<keyword evidence="3 7" id="KW-0812">Transmembrane</keyword>
<dbReference type="CDD" id="cd03127">
    <property type="entry name" value="tetraspanin_LEL"/>
    <property type="match status" value="1"/>
</dbReference>
<dbReference type="InterPro" id="IPR000301">
    <property type="entry name" value="Tetraspanin_animals"/>
</dbReference>
<gene>
    <name evidence="8" type="ORF">ILUMI_06995</name>
</gene>
<dbReference type="InterPro" id="IPR018499">
    <property type="entry name" value="Tetraspanin/Peripherin"/>
</dbReference>
<name>A0A8K0DA36_IGNLU</name>
<dbReference type="PRINTS" id="PR00259">
    <property type="entry name" value="TMFOUR"/>
</dbReference>
<evidence type="ECO:0000256" key="6">
    <source>
        <dbReference type="PIRSR" id="PIRSR002419-1"/>
    </source>
</evidence>
<evidence type="ECO:0000313" key="9">
    <source>
        <dbReference type="Proteomes" id="UP000801492"/>
    </source>
</evidence>
<dbReference type="AlphaFoldDB" id="A0A8K0DA36"/>
<protein>
    <recommendedName>
        <fullName evidence="7">Tetraspanin</fullName>
    </recommendedName>
</protein>
<feature type="transmembrane region" description="Helical" evidence="7">
    <location>
        <begin position="54"/>
        <end position="78"/>
    </location>
</feature>
<dbReference type="Proteomes" id="UP000801492">
    <property type="component" value="Unassembled WGS sequence"/>
</dbReference>
<keyword evidence="4 7" id="KW-1133">Transmembrane helix</keyword>
<dbReference type="SUPFAM" id="SSF48652">
    <property type="entry name" value="Tetraspanin"/>
    <property type="match status" value="1"/>
</dbReference>
<comment type="subcellular location">
    <subcellularLocation>
        <location evidence="1 7">Membrane</location>
        <topology evidence="1 7">Multi-pass membrane protein</topology>
    </subcellularLocation>
</comment>
<feature type="transmembrane region" description="Helical" evidence="7">
    <location>
        <begin position="12"/>
        <end position="34"/>
    </location>
</feature>
<evidence type="ECO:0000256" key="3">
    <source>
        <dbReference type="ARBA" id="ARBA00022692"/>
    </source>
</evidence>
<feature type="transmembrane region" description="Helical" evidence="7">
    <location>
        <begin position="85"/>
        <end position="108"/>
    </location>
</feature>
<evidence type="ECO:0000256" key="7">
    <source>
        <dbReference type="RuleBase" id="RU361218"/>
    </source>
</evidence>
<organism evidence="8 9">
    <name type="scientific">Ignelater luminosus</name>
    <name type="common">Cucubano</name>
    <name type="synonym">Pyrophorus luminosus</name>
    <dbReference type="NCBI Taxonomy" id="2038154"/>
    <lineage>
        <taxon>Eukaryota</taxon>
        <taxon>Metazoa</taxon>
        <taxon>Ecdysozoa</taxon>
        <taxon>Arthropoda</taxon>
        <taxon>Hexapoda</taxon>
        <taxon>Insecta</taxon>
        <taxon>Pterygota</taxon>
        <taxon>Neoptera</taxon>
        <taxon>Endopterygota</taxon>
        <taxon>Coleoptera</taxon>
        <taxon>Polyphaga</taxon>
        <taxon>Elateriformia</taxon>
        <taxon>Elateroidea</taxon>
        <taxon>Elateridae</taxon>
        <taxon>Agrypninae</taxon>
        <taxon>Pyrophorini</taxon>
        <taxon>Ignelater</taxon>
    </lineage>
</organism>
<feature type="disulfide bond" evidence="6">
    <location>
        <begin position="154"/>
        <end position="175"/>
    </location>
</feature>
<evidence type="ECO:0000256" key="4">
    <source>
        <dbReference type="ARBA" id="ARBA00022989"/>
    </source>
</evidence>
<keyword evidence="5 7" id="KW-0472">Membrane</keyword>
<dbReference type="OrthoDB" id="71600at2759"/>
<dbReference type="PANTHER" id="PTHR19282:SF521">
    <property type="entry name" value="IP01817P-RELATED"/>
    <property type="match status" value="1"/>
</dbReference>
<dbReference type="GO" id="GO:0005886">
    <property type="term" value="C:plasma membrane"/>
    <property type="evidence" value="ECO:0007669"/>
    <property type="project" value="TreeGrafter"/>
</dbReference>
<comment type="similarity">
    <text evidence="2 7">Belongs to the tetraspanin (TM4SF) family.</text>
</comment>
<keyword evidence="9" id="KW-1185">Reference proteome</keyword>
<dbReference type="EMBL" id="VTPC01002992">
    <property type="protein sequence ID" value="KAF2899182.1"/>
    <property type="molecule type" value="Genomic_DNA"/>
</dbReference>
<dbReference type="InterPro" id="IPR008952">
    <property type="entry name" value="Tetraspanin_EC2_sf"/>
</dbReference>
<evidence type="ECO:0000256" key="1">
    <source>
        <dbReference type="ARBA" id="ARBA00004141"/>
    </source>
</evidence>
<sequence>MCGCATVLVKYILFLFNLLFVLGAIAFIALGVVFKLNIDEVTEALEKNNINFSIAPTLAIVVGCVVFVIAFFGCCGAIRESTCMLTTYAIILLTIFILQVALGVYAFLQYKDSNEEIRRDISQELTKTFNKYNPNKNTEVEEAVDVLQSKLECCGPENPNFWNGKFTGNAAPSSCCPGEPADCRIGAGAYSEGCVPKLFSFLEDSVKIVGIVVIVIAAVELGGAIIALCLSSSIRNAERRGNYA</sequence>
<feature type="disulfide bond" evidence="6">
    <location>
        <begin position="153"/>
        <end position="194"/>
    </location>
</feature>
<feature type="transmembrane region" description="Helical" evidence="7">
    <location>
        <begin position="208"/>
        <end position="230"/>
    </location>
</feature>
<dbReference type="Pfam" id="PF00335">
    <property type="entry name" value="Tetraspanin"/>
    <property type="match status" value="1"/>
</dbReference>